<dbReference type="SUPFAM" id="SSF51905">
    <property type="entry name" value="FAD/NAD(P)-binding domain"/>
    <property type="match status" value="1"/>
</dbReference>
<protein>
    <submittedName>
        <fullName evidence="6">Alcohol oxidase</fullName>
    </submittedName>
</protein>
<organism evidence="6 7">
    <name type="scientific">Ophiobolus disseminans</name>
    <dbReference type="NCBI Taxonomy" id="1469910"/>
    <lineage>
        <taxon>Eukaryota</taxon>
        <taxon>Fungi</taxon>
        <taxon>Dikarya</taxon>
        <taxon>Ascomycota</taxon>
        <taxon>Pezizomycotina</taxon>
        <taxon>Dothideomycetes</taxon>
        <taxon>Pleosporomycetidae</taxon>
        <taxon>Pleosporales</taxon>
        <taxon>Pleosporineae</taxon>
        <taxon>Phaeosphaeriaceae</taxon>
        <taxon>Ophiobolus</taxon>
    </lineage>
</organism>
<dbReference type="InterPro" id="IPR036188">
    <property type="entry name" value="FAD/NAD-bd_sf"/>
</dbReference>
<evidence type="ECO:0000256" key="3">
    <source>
        <dbReference type="PIRSR" id="PIRSR000137-2"/>
    </source>
</evidence>
<keyword evidence="4" id="KW-0285">Flavoprotein</keyword>
<dbReference type="Proteomes" id="UP000799424">
    <property type="component" value="Unassembled WGS sequence"/>
</dbReference>
<dbReference type="PIRSF" id="PIRSF000137">
    <property type="entry name" value="Alcohol_oxidase"/>
    <property type="match status" value="1"/>
</dbReference>
<dbReference type="GO" id="GO:0016614">
    <property type="term" value="F:oxidoreductase activity, acting on CH-OH group of donors"/>
    <property type="evidence" value="ECO:0007669"/>
    <property type="project" value="InterPro"/>
</dbReference>
<dbReference type="EMBL" id="MU006221">
    <property type="protein sequence ID" value="KAF2829120.1"/>
    <property type="molecule type" value="Genomic_DNA"/>
</dbReference>
<keyword evidence="3 4" id="KW-0274">FAD</keyword>
<dbReference type="Gene3D" id="3.50.50.60">
    <property type="entry name" value="FAD/NAD(P)-binding domain"/>
    <property type="match status" value="1"/>
</dbReference>
<dbReference type="InterPro" id="IPR007867">
    <property type="entry name" value="GMC_OxRtase_C"/>
</dbReference>
<dbReference type="PANTHER" id="PTHR11552:SF134">
    <property type="entry name" value="GLUCOSE-METHANOL-CHOLINE OXIDOREDUCTASE N-TERMINAL DOMAIN-CONTAINING PROTEIN"/>
    <property type="match status" value="1"/>
</dbReference>
<evidence type="ECO:0000256" key="1">
    <source>
        <dbReference type="ARBA" id="ARBA00010790"/>
    </source>
</evidence>
<dbReference type="PROSITE" id="PS00623">
    <property type="entry name" value="GMC_OXRED_1"/>
    <property type="match status" value="1"/>
</dbReference>
<accession>A0A6A7A755</accession>
<evidence type="ECO:0000256" key="2">
    <source>
        <dbReference type="PIRSR" id="PIRSR000137-1"/>
    </source>
</evidence>
<gene>
    <name evidence="6" type="ORF">CC86DRAFT_345595</name>
</gene>
<feature type="binding site" evidence="3">
    <location>
        <begin position="94"/>
        <end position="97"/>
    </location>
    <ligand>
        <name>FAD</name>
        <dbReference type="ChEBI" id="CHEBI:57692"/>
    </ligand>
</feature>
<evidence type="ECO:0000256" key="4">
    <source>
        <dbReference type="RuleBase" id="RU003968"/>
    </source>
</evidence>
<dbReference type="Pfam" id="PF05199">
    <property type="entry name" value="GMC_oxred_C"/>
    <property type="match status" value="1"/>
</dbReference>
<dbReference type="GO" id="GO:0050660">
    <property type="term" value="F:flavin adenine dinucleotide binding"/>
    <property type="evidence" value="ECO:0007669"/>
    <property type="project" value="InterPro"/>
</dbReference>
<reference evidence="6" key="1">
    <citation type="journal article" date="2020" name="Stud. Mycol.">
        <title>101 Dothideomycetes genomes: a test case for predicting lifestyles and emergence of pathogens.</title>
        <authorList>
            <person name="Haridas S."/>
            <person name="Albert R."/>
            <person name="Binder M."/>
            <person name="Bloem J."/>
            <person name="Labutti K."/>
            <person name="Salamov A."/>
            <person name="Andreopoulos B."/>
            <person name="Baker S."/>
            <person name="Barry K."/>
            <person name="Bills G."/>
            <person name="Bluhm B."/>
            <person name="Cannon C."/>
            <person name="Castanera R."/>
            <person name="Culley D."/>
            <person name="Daum C."/>
            <person name="Ezra D."/>
            <person name="Gonzalez J."/>
            <person name="Henrissat B."/>
            <person name="Kuo A."/>
            <person name="Liang C."/>
            <person name="Lipzen A."/>
            <person name="Lutzoni F."/>
            <person name="Magnuson J."/>
            <person name="Mondo S."/>
            <person name="Nolan M."/>
            <person name="Ohm R."/>
            <person name="Pangilinan J."/>
            <person name="Park H.-J."/>
            <person name="Ramirez L."/>
            <person name="Alfaro M."/>
            <person name="Sun H."/>
            <person name="Tritt A."/>
            <person name="Yoshinaga Y."/>
            <person name="Zwiers L.-H."/>
            <person name="Turgeon B."/>
            <person name="Goodwin S."/>
            <person name="Spatafora J."/>
            <person name="Crous P."/>
            <person name="Grigoriev I."/>
        </authorList>
    </citation>
    <scope>NUCLEOTIDE SEQUENCE</scope>
    <source>
        <strain evidence="6">CBS 113818</strain>
    </source>
</reference>
<dbReference type="AlphaFoldDB" id="A0A6A7A755"/>
<dbReference type="PANTHER" id="PTHR11552">
    <property type="entry name" value="GLUCOSE-METHANOL-CHOLINE GMC OXIDOREDUCTASE"/>
    <property type="match status" value="1"/>
</dbReference>
<proteinExistence type="inferred from homology"/>
<comment type="cofactor">
    <cofactor evidence="3">
        <name>FAD</name>
        <dbReference type="ChEBI" id="CHEBI:57692"/>
    </cofactor>
</comment>
<feature type="domain" description="Glucose-methanol-choline oxidoreductase N-terminal" evidence="5">
    <location>
        <begin position="84"/>
        <end position="107"/>
    </location>
</feature>
<name>A0A6A7A755_9PLEO</name>
<evidence type="ECO:0000313" key="7">
    <source>
        <dbReference type="Proteomes" id="UP000799424"/>
    </source>
</evidence>
<feature type="binding site" evidence="3">
    <location>
        <position position="232"/>
    </location>
    <ligand>
        <name>FAD</name>
        <dbReference type="ChEBI" id="CHEBI:57692"/>
    </ligand>
</feature>
<dbReference type="InterPro" id="IPR000172">
    <property type="entry name" value="GMC_OxRdtase_N"/>
</dbReference>
<dbReference type="OrthoDB" id="269227at2759"/>
<evidence type="ECO:0000313" key="6">
    <source>
        <dbReference type="EMBL" id="KAF2829120.1"/>
    </source>
</evidence>
<sequence>MPSTYDFIIVGGGTAGCLLAHKLSRTASKPSILLLEAGSNPDGEYLRAPSHRYSALMLRPDLDHGYVSEPEAGLDGRQVAYARGKGLGGSSILNFGVFLYGSDEDYNRWAELAGGDEDWNWDAAKKAYHAMENYDFAGSAQYKHLADPSTSEHGTSGSLKIGLPPVLEVGVVPQMEALIEAGEKINLDPNSGDPIGISVFPFSYSKEGRTTSAIAHLLDAPGNLEVWTGAKVERLVFSGERVVGVVTEDGREASSTKEVILTAGTIDTPKLLLLNGIGPKPDLEALSIPVKKHLPGVGQNLSDHILSFMSVEVSGTTNERYSFESSPSLQATASDLWAKDNSGSFALHNSTLYGGFHKLPSLHSTPEFSALPGNLKEWLKRPTVPDYEFISNALLWPPGTQLTPGNSYMTFIAFLMNPQSRGSVTLRSNKASDKPVINLNFLTHPYDVVAFREAIRATWTKIIENPGIKPHVRKTLLGPESLSDEDVDKFARETAGTVWHANGTVRMGREEAGGCVDSAGKVYGIQGLRVADLSVCPVTTNNHTQSTAYFVGSVVGGKVVREWGLDG</sequence>
<comment type="similarity">
    <text evidence="1 4">Belongs to the GMC oxidoreductase family.</text>
</comment>
<dbReference type="InterPro" id="IPR012132">
    <property type="entry name" value="GMC_OxRdtase"/>
</dbReference>
<feature type="active site" description="Proton donor" evidence="2">
    <location>
        <position position="500"/>
    </location>
</feature>
<feature type="active site" description="Proton acceptor" evidence="2">
    <location>
        <position position="543"/>
    </location>
</feature>
<dbReference type="Gene3D" id="3.30.560.10">
    <property type="entry name" value="Glucose Oxidase, domain 3"/>
    <property type="match status" value="1"/>
</dbReference>
<evidence type="ECO:0000259" key="5">
    <source>
        <dbReference type="PROSITE" id="PS00623"/>
    </source>
</evidence>
<feature type="binding site" evidence="3">
    <location>
        <begin position="499"/>
        <end position="500"/>
    </location>
    <ligand>
        <name>FAD</name>
        <dbReference type="ChEBI" id="CHEBI:57692"/>
    </ligand>
</feature>
<dbReference type="Pfam" id="PF00732">
    <property type="entry name" value="GMC_oxred_N"/>
    <property type="match status" value="1"/>
</dbReference>
<dbReference type="SUPFAM" id="SSF54373">
    <property type="entry name" value="FAD-linked reductases, C-terminal domain"/>
    <property type="match status" value="1"/>
</dbReference>
<keyword evidence="7" id="KW-1185">Reference proteome</keyword>